<sequence length="71" mass="7517">MQIECAVMGSGLEEARMRKPPTHSRAPSGAQLMLGAALALVLLTACNTSSGTPQPQKATFDQSVWDQAVFL</sequence>
<evidence type="ECO:0000313" key="1">
    <source>
        <dbReference type="EMBL" id="GHF43661.1"/>
    </source>
</evidence>
<evidence type="ECO:0000313" key="2">
    <source>
        <dbReference type="Proteomes" id="UP000619376"/>
    </source>
</evidence>
<keyword evidence="2" id="KW-1185">Reference proteome</keyword>
<comment type="caution">
    <text evidence="1">The sequence shown here is derived from an EMBL/GenBank/DDBJ whole genome shotgun (WGS) entry which is preliminary data.</text>
</comment>
<dbReference type="Proteomes" id="UP000619376">
    <property type="component" value="Unassembled WGS sequence"/>
</dbReference>
<accession>A0ABQ3JLU8</accession>
<reference evidence="2" key="1">
    <citation type="journal article" date="2019" name="Int. J. Syst. Evol. Microbiol.">
        <title>The Global Catalogue of Microorganisms (GCM) 10K type strain sequencing project: providing services to taxonomists for standard genome sequencing and annotation.</title>
        <authorList>
            <consortium name="The Broad Institute Genomics Platform"/>
            <consortium name="The Broad Institute Genome Sequencing Center for Infectious Disease"/>
            <person name="Wu L."/>
            <person name="Ma J."/>
        </authorList>
    </citation>
    <scope>NUCLEOTIDE SEQUENCE [LARGE SCALE GENOMIC DNA]</scope>
    <source>
        <strain evidence="2">CGMCC 1.18437</strain>
    </source>
</reference>
<name>A0ABQ3JLU8_9DEIO</name>
<protein>
    <submittedName>
        <fullName evidence="1">Uncharacterized protein</fullName>
    </submittedName>
</protein>
<proteinExistence type="predicted"/>
<gene>
    <name evidence="1" type="ORF">GCM10017781_20130</name>
</gene>
<dbReference type="EMBL" id="BNAJ01000004">
    <property type="protein sequence ID" value="GHF43661.1"/>
    <property type="molecule type" value="Genomic_DNA"/>
</dbReference>
<organism evidence="1 2">
    <name type="scientific">Deinococcus metalli</name>
    <dbReference type="NCBI Taxonomy" id="1141878"/>
    <lineage>
        <taxon>Bacteria</taxon>
        <taxon>Thermotogati</taxon>
        <taxon>Deinococcota</taxon>
        <taxon>Deinococci</taxon>
        <taxon>Deinococcales</taxon>
        <taxon>Deinococcaceae</taxon>
        <taxon>Deinococcus</taxon>
    </lineage>
</organism>